<dbReference type="RefSeq" id="WP_387406529.1">
    <property type="nucleotide sequence ID" value="NZ_JBIAQY010000021.1"/>
</dbReference>
<keyword evidence="3" id="KW-1185">Reference proteome</keyword>
<evidence type="ECO:0000256" key="1">
    <source>
        <dbReference type="SAM" id="Phobius"/>
    </source>
</evidence>
<sequence length="118" mass="11847">MSAGMIVLTVLNGVVSLIGIGFALVAALRPSAVSHEADPTAGERFYAWMYAARAVPLGLLAGSVPFFSHGTVSTLALVVAAVAQAGDAAIGAQRRDAVMVAGPVFACVVHVITAIAVS</sequence>
<accession>A0ABW6SEW3</accession>
<evidence type="ECO:0000313" key="2">
    <source>
        <dbReference type="EMBL" id="MFF3573754.1"/>
    </source>
</evidence>
<protein>
    <recommendedName>
        <fullName evidence="4">DUF4267 domain-containing protein</fullName>
    </recommendedName>
</protein>
<dbReference type="EMBL" id="JBIAQY010000021">
    <property type="protein sequence ID" value="MFF3573754.1"/>
    <property type="molecule type" value="Genomic_DNA"/>
</dbReference>
<gene>
    <name evidence="2" type="ORF">ACFYXQ_38960</name>
</gene>
<organism evidence="2 3">
    <name type="scientific">Nocardia jiangxiensis</name>
    <dbReference type="NCBI Taxonomy" id="282685"/>
    <lineage>
        <taxon>Bacteria</taxon>
        <taxon>Bacillati</taxon>
        <taxon>Actinomycetota</taxon>
        <taxon>Actinomycetes</taxon>
        <taxon>Mycobacteriales</taxon>
        <taxon>Nocardiaceae</taxon>
        <taxon>Nocardia</taxon>
    </lineage>
</organism>
<evidence type="ECO:0000313" key="3">
    <source>
        <dbReference type="Proteomes" id="UP001601992"/>
    </source>
</evidence>
<feature type="transmembrane region" description="Helical" evidence="1">
    <location>
        <begin position="6"/>
        <end position="28"/>
    </location>
</feature>
<keyword evidence="1" id="KW-0472">Membrane</keyword>
<name>A0ABW6SEW3_9NOCA</name>
<reference evidence="2 3" key="1">
    <citation type="submission" date="2024-10" db="EMBL/GenBank/DDBJ databases">
        <title>The Natural Products Discovery Center: Release of the First 8490 Sequenced Strains for Exploring Actinobacteria Biosynthetic Diversity.</title>
        <authorList>
            <person name="Kalkreuter E."/>
            <person name="Kautsar S.A."/>
            <person name="Yang D."/>
            <person name="Bader C.D."/>
            <person name="Teijaro C.N."/>
            <person name="Fluegel L."/>
            <person name="Davis C.M."/>
            <person name="Simpson J.R."/>
            <person name="Lauterbach L."/>
            <person name="Steele A.D."/>
            <person name="Gui C."/>
            <person name="Meng S."/>
            <person name="Li G."/>
            <person name="Viehrig K."/>
            <person name="Ye F."/>
            <person name="Su P."/>
            <person name="Kiefer A.F."/>
            <person name="Nichols A."/>
            <person name="Cepeda A.J."/>
            <person name="Yan W."/>
            <person name="Fan B."/>
            <person name="Jiang Y."/>
            <person name="Adhikari A."/>
            <person name="Zheng C.-J."/>
            <person name="Schuster L."/>
            <person name="Cowan T.M."/>
            <person name="Smanski M.J."/>
            <person name="Chevrette M.G."/>
            <person name="De Carvalho L.P.S."/>
            <person name="Shen B."/>
        </authorList>
    </citation>
    <scope>NUCLEOTIDE SEQUENCE [LARGE SCALE GENOMIC DNA]</scope>
    <source>
        <strain evidence="2 3">NPDC002593</strain>
    </source>
</reference>
<keyword evidence="1" id="KW-1133">Transmembrane helix</keyword>
<proteinExistence type="predicted"/>
<feature type="transmembrane region" description="Helical" evidence="1">
    <location>
        <begin position="97"/>
        <end position="117"/>
    </location>
</feature>
<keyword evidence="1" id="KW-0812">Transmembrane</keyword>
<comment type="caution">
    <text evidence="2">The sequence shown here is derived from an EMBL/GenBank/DDBJ whole genome shotgun (WGS) entry which is preliminary data.</text>
</comment>
<evidence type="ECO:0008006" key="4">
    <source>
        <dbReference type="Google" id="ProtNLM"/>
    </source>
</evidence>
<dbReference type="Proteomes" id="UP001601992">
    <property type="component" value="Unassembled WGS sequence"/>
</dbReference>